<dbReference type="GO" id="GO:0005886">
    <property type="term" value="C:plasma membrane"/>
    <property type="evidence" value="ECO:0007669"/>
    <property type="project" value="UniProtKB-SubCell"/>
</dbReference>
<dbReference type="FunCoup" id="A8WWW2">
    <property type="interactions" value="75"/>
</dbReference>
<keyword evidence="10 13" id="KW-1133">Transmembrane helix</keyword>
<gene>
    <name evidence="14 16" type="ORF">CBG03842</name>
    <name evidence="14" type="ORF">CBG_03842</name>
</gene>
<evidence type="ECO:0000313" key="16">
    <source>
        <dbReference type="WormBase" id="CBG03842"/>
    </source>
</evidence>
<keyword evidence="15" id="KW-1185">Reference proteome</keyword>
<evidence type="ECO:0000256" key="4">
    <source>
        <dbReference type="ARBA" id="ARBA00011024"/>
    </source>
</evidence>
<reference evidence="14 15" key="1">
    <citation type="journal article" date="2003" name="PLoS Biol.">
        <title>The genome sequence of Caenorhabditis briggsae: a platform for comparative genomics.</title>
        <authorList>
            <person name="Stein L.D."/>
            <person name="Bao Z."/>
            <person name="Blasiar D."/>
            <person name="Blumenthal T."/>
            <person name="Brent M.R."/>
            <person name="Chen N."/>
            <person name="Chinwalla A."/>
            <person name="Clarke L."/>
            <person name="Clee C."/>
            <person name="Coghlan A."/>
            <person name="Coulson A."/>
            <person name="D'Eustachio P."/>
            <person name="Fitch D.H."/>
            <person name="Fulton L.A."/>
            <person name="Fulton R.E."/>
            <person name="Griffiths-Jones S."/>
            <person name="Harris T.W."/>
            <person name="Hillier L.W."/>
            <person name="Kamath R."/>
            <person name="Kuwabara P.E."/>
            <person name="Mardis E.R."/>
            <person name="Marra M.A."/>
            <person name="Miner T.L."/>
            <person name="Minx P."/>
            <person name="Mullikin J.C."/>
            <person name="Plumb R.W."/>
            <person name="Rogers J."/>
            <person name="Schein J.E."/>
            <person name="Sohrmann M."/>
            <person name="Spieth J."/>
            <person name="Stajich J.E."/>
            <person name="Wei C."/>
            <person name="Willey D."/>
            <person name="Wilson R.K."/>
            <person name="Durbin R."/>
            <person name="Waterston R.H."/>
        </authorList>
    </citation>
    <scope>NUCLEOTIDE SEQUENCE [LARGE SCALE GENOMIC DNA]</scope>
    <source>
        <strain evidence="14 15">AF16</strain>
    </source>
</reference>
<evidence type="ECO:0000256" key="2">
    <source>
        <dbReference type="ARBA" id="ARBA00004550"/>
    </source>
</evidence>
<evidence type="ECO:0000256" key="5">
    <source>
        <dbReference type="ARBA" id="ARBA00014380"/>
    </source>
</evidence>
<dbReference type="InParanoid" id="A8WWW2"/>
<name>A8WWW2_CAEBR</name>
<dbReference type="OMA" id="ILVITCQ"/>
<feature type="compositionally biased region" description="Low complexity" evidence="12">
    <location>
        <begin position="414"/>
        <end position="431"/>
    </location>
</feature>
<dbReference type="PANTHER" id="PTHR32510:SF3">
    <property type="entry name" value="TRANSMEMBRANE PROTEIN 98"/>
    <property type="match status" value="1"/>
</dbReference>
<protein>
    <recommendedName>
        <fullName evidence="5">Transmembrane protein 98</fullName>
    </recommendedName>
</protein>
<comment type="similarity">
    <text evidence="4">Belongs to the TMEM98 family.</text>
</comment>
<dbReference type="InterPro" id="IPR029668">
    <property type="entry name" value="TMEM98"/>
</dbReference>
<dbReference type="PANTHER" id="PTHR32510">
    <property type="entry name" value="TRANSMEMBRANE PROTEIN 98"/>
    <property type="match status" value="1"/>
</dbReference>
<dbReference type="KEGG" id="cbr:CBG_03842"/>
<keyword evidence="6" id="KW-1003">Cell membrane</keyword>
<proteinExistence type="inferred from homology"/>
<keyword evidence="8 13" id="KW-0812">Transmembrane</keyword>
<evidence type="ECO:0000256" key="6">
    <source>
        <dbReference type="ARBA" id="ARBA00022475"/>
    </source>
</evidence>
<dbReference type="GO" id="GO:0005789">
    <property type="term" value="C:endoplasmic reticulum membrane"/>
    <property type="evidence" value="ECO:0007669"/>
    <property type="project" value="UniProtKB-SubCell"/>
</dbReference>
<accession>A8WWW2</accession>
<evidence type="ECO:0000256" key="8">
    <source>
        <dbReference type="ARBA" id="ARBA00022692"/>
    </source>
</evidence>
<evidence type="ECO:0000313" key="14">
    <source>
        <dbReference type="EMBL" id="CAP24665.2"/>
    </source>
</evidence>
<evidence type="ECO:0000256" key="9">
    <source>
        <dbReference type="ARBA" id="ARBA00022824"/>
    </source>
</evidence>
<comment type="subcellular location">
    <subcellularLocation>
        <location evidence="1">Cell membrane</location>
        <topology evidence="1">Single-pass type II membrane protein</topology>
    </subcellularLocation>
    <subcellularLocation>
        <location evidence="3">Endoplasmic reticulum membrane</location>
        <topology evidence="3">Single-pass type II membrane protein</topology>
    </subcellularLocation>
    <subcellularLocation>
        <location evidence="2">Secreted</location>
        <location evidence="2">Extracellular exosome</location>
    </subcellularLocation>
</comment>
<dbReference type="eggNOG" id="ENOG502QT8U">
    <property type="taxonomic scope" value="Eukaryota"/>
</dbReference>
<feature type="region of interest" description="Disordered" evidence="12">
    <location>
        <begin position="364"/>
        <end position="438"/>
    </location>
</feature>
<dbReference type="RefSeq" id="XP_045092497.1">
    <property type="nucleotide sequence ID" value="XM_045244942.1"/>
</dbReference>
<feature type="compositionally biased region" description="Basic residues" evidence="12">
    <location>
        <begin position="375"/>
        <end position="392"/>
    </location>
</feature>
<evidence type="ECO:0000256" key="1">
    <source>
        <dbReference type="ARBA" id="ARBA00004401"/>
    </source>
</evidence>
<keyword evidence="7" id="KW-0964">Secreted</keyword>
<keyword evidence="11 13" id="KW-0472">Membrane</keyword>
<reference evidence="14 15" key="2">
    <citation type="journal article" date="2011" name="PLoS Genet.">
        <title>Caenorhabditis briggsae recombinant inbred line genotypes reveal inter-strain incompatibility and the evolution of recombination.</title>
        <authorList>
            <person name="Ross J.A."/>
            <person name="Koboldt D.C."/>
            <person name="Staisch J.E."/>
            <person name="Chamberlin H.M."/>
            <person name="Gupta B.P."/>
            <person name="Miller R.D."/>
            <person name="Baird S.E."/>
            <person name="Haag E.S."/>
        </authorList>
    </citation>
    <scope>NUCLEOTIDE SEQUENCE [LARGE SCALE GENOMIC DNA]</scope>
    <source>
        <strain evidence="14 15">AF16</strain>
    </source>
</reference>
<evidence type="ECO:0000256" key="11">
    <source>
        <dbReference type="ARBA" id="ARBA00023136"/>
    </source>
</evidence>
<dbReference type="EMBL" id="HE600906">
    <property type="protein sequence ID" value="CAP24665.2"/>
    <property type="molecule type" value="Genomic_DNA"/>
</dbReference>
<evidence type="ECO:0000256" key="3">
    <source>
        <dbReference type="ARBA" id="ARBA00004648"/>
    </source>
</evidence>
<keyword evidence="9" id="KW-0256">Endoplasmic reticulum</keyword>
<evidence type="ECO:0000256" key="10">
    <source>
        <dbReference type="ARBA" id="ARBA00022989"/>
    </source>
</evidence>
<dbReference type="CTD" id="8581271"/>
<evidence type="ECO:0000313" key="15">
    <source>
        <dbReference type="Proteomes" id="UP000008549"/>
    </source>
</evidence>
<dbReference type="HOGENOM" id="CLU_726116_0_0_1"/>
<sequence>MATVSCSPSLADIRALQADNLDRLRDSLQQINIRDVVPLLVARNVLRSYEMGALYAKMDTVVVLALVVLTSVFILSLLILVITCQRRRKSRRSKSKILIPFEKPPNRFSRNAVAVDSVDEIETMEHLGELLEELLDKNPWLYEARGIMQHVVAILTITKTITEKLSDVQLPTTPSPFHDAINMAMRNIYPRFDDLVESISAQPIDMRLLEARALSLGTVCWSLYLPYTLLDAQNKALIQTPLNEMNAHLVTIRTAAHLVAMADKGAEDKLDIVDLKDHLMRMRRQIRGDMLLEDEDDYETEDDLHNDIANMADHDDEEEEHHDPDGLVDKTILGSLHDHEKMPLVESEAIIDMIELRRVPEQLQKSNGVPDGNHKHTPIHHMHHHHHHHPHHMTNGSLNTVEEINEDDHHGEGTSTSCSSSSTSSASSTSAHPIDPKS</sequence>
<evidence type="ECO:0000256" key="12">
    <source>
        <dbReference type="SAM" id="MobiDB-lite"/>
    </source>
</evidence>
<dbReference type="GO" id="GO:0005576">
    <property type="term" value="C:extracellular region"/>
    <property type="evidence" value="ECO:0007669"/>
    <property type="project" value="UniProtKB-SubCell"/>
</dbReference>
<evidence type="ECO:0000256" key="13">
    <source>
        <dbReference type="SAM" id="Phobius"/>
    </source>
</evidence>
<dbReference type="WormBase" id="CBG03842">
    <property type="protein sequence ID" value="CBP28927"/>
    <property type="gene ID" value="WBGene00026619"/>
</dbReference>
<feature type="transmembrane region" description="Helical" evidence="13">
    <location>
        <begin position="61"/>
        <end position="84"/>
    </location>
</feature>
<dbReference type="Proteomes" id="UP000008549">
    <property type="component" value="Unassembled WGS sequence"/>
</dbReference>
<dbReference type="Gene3D" id="1.20.1410.10">
    <property type="entry name" value="I/LWEQ domain"/>
    <property type="match status" value="1"/>
</dbReference>
<dbReference type="GeneID" id="8581271"/>
<organism evidence="14 15">
    <name type="scientific">Caenorhabditis briggsae</name>
    <dbReference type="NCBI Taxonomy" id="6238"/>
    <lineage>
        <taxon>Eukaryota</taxon>
        <taxon>Metazoa</taxon>
        <taxon>Ecdysozoa</taxon>
        <taxon>Nematoda</taxon>
        <taxon>Chromadorea</taxon>
        <taxon>Rhabditida</taxon>
        <taxon>Rhabditina</taxon>
        <taxon>Rhabditomorpha</taxon>
        <taxon>Rhabditoidea</taxon>
        <taxon>Rhabditidae</taxon>
        <taxon>Peloderinae</taxon>
        <taxon>Caenorhabditis</taxon>
    </lineage>
</organism>
<evidence type="ECO:0000256" key="7">
    <source>
        <dbReference type="ARBA" id="ARBA00022525"/>
    </source>
</evidence>
<dbReference type="GO" id="GO:0005783">
    <property type="term" value="C:endoplasmic reticulum"/>
    <property type="evidence" value="ECO:0000318"/>
    <property type="project" value="GO_Central"/>
</dbReference>
<dbReference type="AlphaFoldDB" id="A8WWW2"/>